<dbReference type="EMBL" id="MH908917">
    <property type="protein sequence ID" value="AYM54127.1"/>
    <property type="molecule type" value="Genomic_DNA"/>
</dbReference>
<keyword evidence="1" id="KW-0812">Transmembrane</keyword>
<feature type="transmembrane region" description="Helical" evidence="1">
    <location>
        <begin position="12"/>
        <end position="30"/>
    </location>
</feature>
<proteinExistence type="predicted"/>
<name>A0A3S5GY15_9BACT</name>
<keyword evidence="1" id="KW-1133">Transmembrane helix</keyword>
<feature type="transmembrane region" description="Helical" evidence="1">
    <location>
        <begin position="77"/>
        <end position="102"/>
    </location>
</feature>
<dbReference type="AlphaFoldDB" id="A0A3S5GY15"/>
<feature type="transmembrane region" description="Helical" evidence="1">
    <location>
        <begin position="42"/>
        <end position="65"/>
    </location>
</feature>
<accession>A0A3S5GY15</accession>
<sequence length="108" mass="11626">METKRDFPPGSWIVPTLLILANVVWGFRIGTSGGGMDKLAEVLLFVIFMVPNSVLFLLIYGLVLYRLRTSPRPRGAVVTLALATLAGAGACATGAALIMLLWRLEASH</sequence>
<organism evidence="2">
    <name type="scientific">Chondromyces catenulatus</name>
    <dbReference type="NCBI Taxonomy" id="1653841"/>
    <lineage>
        <taxon>Bacteria</taxon>
        <taxon>Pseudomonadati</taxon>
        <taxon>Myxococcota</taxon>
        <taxon>Polyangia</taxon>
        <taxon>Polyangiales</taxon>
        <taxon>Polyangiaceae</taxon>
        <taxon>Chondromyces</taxon>
    </lineage>
</organism>
<reference evidence="2" key="1">
    <citation type="journal article" date="2018" name="J. Ind. Microbiol. Biotechnol.">
        <title>Genome mining reveals uncommon alkylpyrones as type III PKS products from myxobacteria.</title>
        <authorList>
            <person name="Hug J.J."/>
            <person name="Panter F."/>
            <person name="Krug D."/>
            <person name="Muller R."/>
        </authorList>
    </citation>
    <scope>NUCLEOTIDE SEQUENCE</scope>
    <source>
        <strain evidence="2">Sp. MSr9030</strain>
    </source>
</reference>
<evidence type="ECO:0000313" key="2">
    <source>
        <dbReference type="EMBL" id="AYM54127.1"/>
    </source>
</evidence>
<evidence type="ECO:0000256" key="1">
    <source>
        <dbReference type="SAM" id="Phobius"/>
    </source>
</evidence>
<keyword evidence="1" id="KW-0472">Membrane</keyword>
<protein>
    <submittedName>
        <fullName evidence="2">Uncharacterized protein</fullName>
    </submittedName>
</protein>